<dbReference type="Proteomes" id="UP000193391">
    <property type="component" value="Unassembled WGS sequence"/>
</dbReference>
<dbReference type="AlphaFoldDB" id="A0A1Y2KYI1"/>
<feature type="region of interest" description="Disordered" evidence="1">
    <location>
        <begin position="50"/>
        <end position="70"/>
    </location>
</feature>
<keyword evidence="2" id="KW-0808">Transferase</keyword>
<dbReference type="CDD" id="cd00657">
    <property type="entry name" value="Ferritin_like"/>
    <property type="match status" value="1"/>
</dbReference>
<dbReference type="PIRSF" id="PIRSF012318">
    <property type="entry name" value="UCP012318"/>
    <property type="match status" value="1"/>
</dbReference>
<evidence type="ECO:0000313" key="3">
    <source>
        <dbReference type="Proteomes" id="UP000193391"/>
    </source>
</evidence>
<dbReference type="Pfam" id="PF04305">
    <property type="entry name" value="DUF455"/>
    <property type="match status" value="1"/>
</dbReference>
<dbReference type="PANTHER" id="PTHR42782:SF2">
    <property type="entry name" value="3-OXOACYL-[ACYL-CARRIER-PROTEIN] SYNTHASE-LIKE PROTEIN"/>
    <property type="match status" value="1"/>
</dbReference>
<evidence type="ECO:0000256" key="1">
    <source>
        <dbReference type="SAM" id="MobiDB-lite"/>
    </source>
</evidence>
<sequence length="276" mass="30812">MEIMPQTLADAAKQALLTVDPTQKAHFSIDLARQWREGIITDVGRADLPDWPARPAKPETLPPNKMPKRGKGGLKGRIGLLHALAHIELNAIDLAWDIAVRFPDENMPRDFHDAWVQVAADEAKHFLMLTKRLGELGATYGDLPAHDGLWQSSMETAYDLLARLAVVPMVFEARGLDATPPTVERLIANGDPESAEILKQIAAEEVAHVSAGRKYYEMMCDKRGLPYYTTWHALLRKHLRGPLKPPFNDEARYDAGMPPDYYQDYVLELPGDGDNA</sequence>
<name>A0A1Y2KYI1_9PROT</name>
<evidence type="ECO:0000313" key="2">
    <source>
        <dbReference type="EMBL" id="OSQ37196.1"/>
    </source>
</evidence>
<dbReference type="PANTHER" id="PTHR42782">
    <property type="entry name" value="SI:CH73-314G15.3"/>
    <property type="match status" value="1"/>
</dbReference>
<gene>
    <name evidence="2" type="ORF">TMES_15390</name>
</gene>
<accession>A0A1Y2KYI1</accession>
<dbReference type="InterPro" id="IPR012347">
    <property type="entry name" value="Ferritin-like"/>
</dbReference>
<dbReference type="Gene3D" id="1.20.1260.10">
    <property type="match status" value="1"/>
</dbReference>
<reference evidence="2 3" key="1">
    <citation type="submission" date="2014-03" db="EMBL/GenBank/DDBJ databases">
        <title>The draft genome sequence of Thalassospira mesophila JCM 18969.</title>
        <authorList>
            <person name="Lai Q."/>
            <person name="Shao Z."/>
        </authorList>
    </citation>
    <scope>NUCLEOTIDE SEQUENCE [LARGE SCALE GENOMIC DNA]</scope>
    <source>
        <strain evidence="2 3">JCM 18969</strain>
    </source>
</reference>
<dbReference type="InterPro" id="IPR011197">
    <property type="entry name" value="UCP012318"/>
</dbReference>
<dbReference type="STRING" id="1293891.TMES_15390"/>
<dbReference type="EMBL" id="JFKA01000007">
    <property type="protein sequence ID" value="OSQ37196.1"/>
    <property type="molecule type" value="Genomic_DNA"/>
</dbReference>
<dbReference type="GO" id="GO:0016740">
    <property type="term" value="F:transferase activity"/>
    <property type="evidence" value="ECO:0007669"/>
    <property type="project" value="UniProtKB-KW"/>
</dbReference>
<protein>
    <submittedName>
        <fullName evidence="2">Rhamnosyltransferase</fullName>
    </submittedName>
</protein>
<keyword evidence="3" id="KW-1185">Reference proteome</keyword>
<dbReference type="InterPro" id="IPR007402">
    <property type="entry name" value="DUF455"/>
</dbReference>
<dbReference type="InterPro" id="IPR009078">
    <property type="entry name" value="Ferritin-like_SF"/>
</dbReference>
<organism evidence="2 3">
    <name type="scientific">Thalassospira mesophila</name>
    <dbReference type="NCBI Taxonomy" id="1293891"/>
    <lineage>
        <taxon>Bacteria</taxon>
        <taxon>Pseudomonadati</taxon>
        <taxon>Pseudomonadota</taxon>
        <taxon>Alphaproteobacteria</taxon>
        <taxon>Rhodospirillales</taxon>
        <taxon>Thalassospiraceae</taxon>
        <taxon>Thalassospira</taxon>
    </lineage>
</organism>
<proteinExistence type="predicted"/>
<dbReference type="SUPFAM" id="SSF47240">
    <property type="entry name" value="Ferritin-like"/>
    <property type="match status" value="1"/>
</dbReference>
<comment type="caution">
    <text evidence="2">The sequence shown here is derived from an EMBL/GenBank/DDBJ whole genome shotgun (WGS) entry which is preliminary data.</text>
</comment>